<dbReference type="InterPro" id="IPR002528">
    <property type="entry name" value="MATE_fam"/>
</dbReference>
<dbReference type="STRING" id="120956.SAMN05421791_10221"/>
<feature type="transmembrane region" description="Helical" evidence="1">
    <location>
        <begin position="130"/>
        <end position="152"/>
    </location>
</feature>
<evidence type="ECO:0000313" key="2">
    <source>
        <dbReference type="EMBL" id="SDF95296.1"/>
    </source>
</evidence>
<dbReference type="GO" id="GO:0015297">
    <property type="term" value="F:antiporter activity"/>
    <property type="evidence" value="ECO:0007669"/>
    <property type="project" value="InterPro"/>
</dbReference>
<evidence type="ECO:0000256" key="1">
    <source>
        <dbReference type="SAM" id="Phobius"/>
    </source>
</evidence>
<feature type="transmembrane region" description="Helical" evidence="1">
    <location>
        <begin position="279"/>
        <end position="299"/>
    </location>
</feature>
<dbReference type="InterPro" id="IPR047135">
    <property type="entry name" value="YsiQ"/>
</dbReference>
<feature type="transmembrane region" description="Helical" evidence="1">
    <location>
        <begin position="93"/>
        <end position="110"/>
    </location>
</feature>
<dbReference type="AlphaFoldDB" id="A0A1G7Q9V3"/>
<feature type="transmembrane region" description="Helical" evidence="1">
    <location>
        <begin position="412"/>
        <end position="433"/>
    </location>
</feature>
<protein>
    <submittedName>
        <fullName evidence="2">Putative efflux protein, MATE family</fullName>
    </submittedName>
</protein>
<dbReference type="CDD" id="cd13134">
    <property type="entry name" value="MATE_like_8"/>
    <property type="match status" value="1"/>
</dbReference>
<keyword evidence="1" id="KW-0472">Membrane</keyword>
<keyword evidence="1" id="KW-0812">Transmembrane</keyword>
<dbReference type="PANTHER" id="PTHR42925:SF1">
    <property type="entry name" value="VIRULENCE FACTOR MVIN"/>
    <property type="match status" value="1"/>
</dbReference>
<reference evidence="2 3" key="1">
    <citation type="submission" date="2016-10" db="EMBL/GenBank/DDBJ databases">
        <authorList>
            <person name="de Groot N.N."/>
        </authorList>
    </citation>
    <scope>NUCLEOTIDE SEQUENCE [LARGE SCALE GENOMIC DNA]</scope>
    <source>
        <strain evidence="2 3">ATCC BAA-466</strain>
    </source>
</reference>
<organism evidence="2 3">
    <name type="scientific">Facklamia miroungae</name>
    <dbReference type="NCBI Taxonomy" id="120956"/>
    <lineage>
        <taxon>Bacteria</taxon>
        <taxon>Bacillati</taxon>
        <taxon>Bacillota</taxon>
        <taxon>Bacilli</taxon>
        <taxon>Lactobacillales</taxon>
        <taxon>Aerococcaceae</taxon>
        <taxon>Facklamia</taxon>
    </lineage>
</organism>
<dbReference type="EMBL" id="FNCK01000002">
    <property type="protein sequence ID" value="SDF95296.1"/>
    <property type="molecule type" value="Genomic_DNA"/>
</dbReference>
<feature type="transmembrane region" description="Helical" evidence="1">
    <location>
        <begin position="388"/>
        <end position="406"/>
    </location>
</feature>
<proteinExistence type="predicted"/>
<feature type="transmembrane region" description="Helical" evidence="1">
    <location>
        <begin position="164"/>
        <end position="184"/>
    </location>
</feature>
<feature type="transmembrane region" description="Helical" evidence="1">
    <location>
        <begin position="190"/>
        <end position="213"/>
    </location>
</feature>
<feature type="transmembrane region" description="Helical" evidence="1">
    <location>
        <begin position="320"/>
        <end position="344"/>
    </location>
</feature>
<dbReference type="GO" id="GO:0042910">
    <property type="term" value="F:xenobiotic transmembrane transporter activity"/>
    <property type="evidence" value="ECO:0007669"/>
    <property type="project" value="InterPro"/>
</dbReference>
<dbReference type="Pfam" id="PF01554">
    <property type="entry name" value="MatE"/>
    <property type="match status" value="2"/>
</dbReference>
<dbReference type="OrthoDB" id="9806302at2"/>
<dbReference type="PANTHER" id="PTHR42925">
    <property type="entry name" value="MULTIDRUG AND TOXIN EFFLUX PROTEIN MATE FAMILY"/>
    <property type="match status" value="1"/>
</dbReference>
<sequence>MSLVAKKLKNDYFHLLWPLLIEQVFMMLIGNVNIFLYSRYNDQVVAAIGIADQILVIGTMAMGIVSLGSTILFLQNAADDQLPYLRGVVRQSVFLNMILGLIIVLVALFLGREIMSWMQTPKEILGASILYFRMVSLSLIFQAISTSAAALLRAFGKVKLSMGISIINTLLIITGNALVVLTPFSLFGEGIFGLSVATIITRIVGAVFSIVCIKQILPQVWQGIFTFNHKDWQIGQRILALGVPSGMENVSYNFSQTIITAVIASLGTAQISARIYTQTLTAIVFTLSVAAGQAGQVILGRLSRKKELKEAQTFSLNNMFLFMGIGASINLVIALVGPWILQIFTSDPEIIHIARILLWMNVLYDPLRAGNEIIIASLNVMGEVRYPVYMALLVTYLFTVPGSVLVGSILEWGIIFIWIIFILDEGIRLGLFVRRWQRGEWMQHAKYF</sequence>
<gene>
    <name evidence="2" type="ORF">SAMN05421791_10221</name>
</gene>
<keyword evidence="3" id="KW-1185">Reference proteome</keyword>
<evidence type="ECO:0000313" key="3">
    <source>
        <dbReference type="Proteomes" id="UP000199708"/>
    </source>
</evidence>
<accession>A0A1G7Q9V3</accession>
<dbReference type="RefSeq" id="WP_090289121.1">
    <property type="nucleotide sequence ID" value="NZ_FNCK01000002.1"/>
</dbReference>
<keyword evidence="1" id="KW-1133">Transmembrane helix</keyword>
<feature type="transmembrane region" description="Helical" evidence="1">
    <location>
        <begin position="44"/>
        <end position="73"/>
    </location>
</feature>
<name>A0A1G7Q9V3_9LACT</name>
<feature type="transmembrane region" description="Helical" evidence="1">
    <location>
        <begin position="12"/>
        <end position="38"/>
    </location>
</feature>
<dbReference type="GO" id="GO:0016020">
    <property type="term" value="C:membrane"/>
    <property type="evidence" value="ECO:0007669"/>
    <property type="project" value="InterPro"/>
</dbReference>
<dbReference type="Proteomes" id="UP000199708">
    <property type="component" value="Unassembled WGS sequence"/>
</dbReference>